<evidence type="ECO:0000256" key="4">
    <source>
        <dbReference type="ARBA" id="ARBA00023163"/>
    </source>
</evidence>
<evidence type="ECO:0000259" key="8">
    <source>
        <dbReference type="Pfam" id="PF20222"/>
    </source>
</evidence>
<dbReference type="GO" id="GO:0006384">
    <property type="term" value="P:transcription initiation at RNA polymerase III promoter"/>
    <property type="evidence" value="ECO:0007669"/>
    <property type="project" value="InterPro"/>
</dbReference>
<evidence type="ECO:0000256" key="1">
    <source>
        <dbReference type="ARBA" id="ARBA00004123"/>
    </source>
</evidence>
<dbReference type="PANTHER" id="PTHR15180:SF1">
    <property type="entry name" value="GENERAL TRANSCRIPTION FACTOR 3C POLYPEPTIDE 1"/>
    <property type="match status" value="1"/>
</dbReference>
<keyword evidence="4" id="KW-0804">Transcription</keyword>
<keyword evidence="10" id="KW-1185">Reference proteome</keyword>
<evidence type="ECO:0000256" key="5">
    <source>
        <dbReference type="ARBA" id="ARBA00023242"/>
    </source>
</evidence>
<feature type="region of interest" description="Disordered" evidence="6">
    <location>
        <begin position="1233"/>
        <end position="1267"/>
    </location>
</feature>
<dbReference type="InterPro" id="IPR007309">
    <property type="entry name" value="TFIIIC_Bblock-bd"/>
</dbReference>
<comment type="caution">
    <text evidence="9">The sequence shown here is derived from an EMBL/GenBank/DDBJ whole genome shotgun (WGS) entry which is preliminary data.</text>
</comment>
<comment type="subcellular location">
    <subcellularLocation>
        <location evidence="1">Nucleus</location>
    </subcellularLocation>
</comment>
<protein>
    <submittedName>
        <fullName evidence="9">Uncharacterized protein</fullName>
    </submittedName>
</protein>
<keyword evidence="5" id="KW-0539">Nucleus</keyword>
<dbReference type="GO" id="GO:0003677">
    <property type="term" value="F:DNA binding"/>
    <property type="evidence" value="ECO:0007669"/>
    <property type="project" value="UniProtKB-KW"/>
</dbReference>
<accession>A0A179I0K3</accession>
<evidence type="ECO:0000256" key="2">
    <source>
        <dbReference type="ARBA" id="ARBA00022553"/>
    </source>
</evidence>
<dbReference type="InterPro" id="IPR044210">
    <property type="entry name" value="Tfc3-like"/>
</dbReference>
<keyword evidence="2" id="KW-0597">Phosphoprotein</keyword>
<dbReference type="GO" id="GO:0005634">
    <property type="term" value="C:nucleus"/>
    <property type="evidence" value="ECO:0007669"/>
    <property type="project" value="UniProtKB-SubCell"/>
</dbReference>
<proteinExistence type="predicted"/>
<evidence type="ECO:0000259" key="7">
    <source>
        <dbReference type="Pfam" id="PF04182"/>
    </source>
</evidence>
<feature type="domain" description="Transcription factor tau subunit sfc3/Tfc3 C-terminal" evidence="8">
    <location>
        <begin position="1323"/>
        <end position="1731"/>
    </location>
</feature>
<keyword evidence="3" id="KW-0238">DNA-binding</keyword>
<sequence>MVKNLEGLLERIVLLSSCAGERGKASSRRSVMAMHQILTVLSGCLVSELLASILVLLSISEREPSPVEVFEILKNPHSDAYRATAVIWGWVVERKDISIGKDRIYNEYPLSQILSLGKKSPAVEASTSTPPSEANAQKKGDVRIHVSENTLWESLTGHGVDHKRIPRSEWILLQGIASTAGEGILQGDLGRLVGQDKRSVPKRTSCLVEKGYITKRTTLVRGTKTSKLWLRFLAPSTPDETNERSETEAHVTLSRQCLVDSLEPVPWHTRWTGDSIDYKVLATTVMALCKEWKVMRLQDLKSKLGVLGMTWQMKVVSKICRFLNARGTIRYVAAKLNNRVFKDCIRFNRDMNARDWSIFLATGKRTTKSSRISTQENREDEILTTSTLRDVQGVGESQCPLWSIYTPITSLVALCIGESGSGGLTNPQLCAMTIGSSFTRYLAGLTAAISTDNVQPSNVRHLAVKSERGRPGKSASLYWYTMLNLGTHQHNSHQRTSHQSKPKHKQDGSSSSELYGFTSLAFVSVNAAQASTLPSTLPPTLSDLCQRGLSQQKRRGRPKKIRLEQGNGAHDLLPPESTVERNIAVSGVSEAAVRSVIMKELKNSVPSEQAIEMEPREDTDKMEILDARPGDQIPESAVRVRVRPRTRDAGQTGRKVPSNRQFRCDKCSGTWKNDVGLKYHLEKSQTPCNPSFKPQIMPAAKRKPHSATDDRQVLPAKGSAVKTNSNYTSHLSAVDTSVCLEHIGRSPPTNSRGSGLPGFSVPSTREQLYRTPRTLRVNEDMSILSGQAELLTAISALPPRRVDPFAKPIARQAVVQPHVIGMPEDSETSTTFPEPQHAISEVPETRAAGLAFALQDFAAAADRVKDTPERTRMKATVRHKIMNIITELLYQYSGVLPAGRSLEILVCEKWKSQYCEEDPPSAARIRSVMLQMIREGKTVDQWHAFKAPDGRIGKCQIITTPSVTAFASETRTLVEAIRQLHPENILPHQLPGLSCISEDTGYPKKEAEELHVVRPNRGDNKVGGRGRRLLAAGVAILSAPVYAAQMATKRAADCDETPKSPGKRRCIAEHVHPLVKVQQGHRFWPVADISPPLHDIEQLPPSACAGVTLDVLFDDAAKTRRGNSYTETSLWARNKVMACFEELARPRQREGWVKGSAWYSWVSHHHLPSQASLNAHSDRSPFDFFVEKLKTCLNIELENEDIIHLPAQAHSVFVNFLGGDAGEHLQMPQIQWHEPEERPSTAPRALTKADEDEWSLSSMSADERQEPPSIAIQTSSVSNSTATYKSTSTPIKRVMLTSRILTSLPLDADDVDEHKPVIERRADADSNELVAAFVVIRSLLGGVDKAIDWGLLAHLFPAVGLPSLRRFWAKIRKEKASFLSKATQDFQESFIAAIQADEIAIPDYERPLDYDWEGLIRWAMRHPNQEQLHLPSSREVFHQQFKLEDNINYSEDWKEKFFHPQSSVYSRFEAATLQPGSLAVTEVTGQSGVRLALGTVDIARSWIRSLCCTSETEYTPQDVKERFSTLSQDTSQRNNSVLKTAIDQLTRERVICKSKRAPFGGRPYRLHEGYTSVLAKVAHKQKYFDAVAFKNDLDKAFRSSRTMRVPYTLSDGAMMALTNLIANERIRITATTVPNIPFGFEPGNYESRKYPKSYYHMDLDIKPAQSYLFNENIDILQVSQQFGPPREGQTKEIPQWVDFFGKLDEQRWADILGAVCFAFNTRGIMSVKGICDAIAPILDDFEAQLIVIWGLETGVFARTTHNSSITLGEWWWLVAQRPWN</sequence>
<evidence type="ECO:0000256" key="3">
    <source>
        <dbReference type="ARBA" id="ARBA00023125"/>
    </source>
</evidence>
<feature type="region of interest" description="Disordered" evidence="6">
    <location>
        <begin position="489"/>
        <end position="512"/>
    </location>
</feature>
<organism evidence="9 10">
    <name type="scientific">Cordyceps confragosa</name>
    <name type="common">Lecanicillium lecanii</name>
    <dbReference type="NCBI Taxonomy" id="2714763"/>
    <lineage>
        <taxon>Eukaryota</taxon>
        <taxon>Fungi</taxon>
        <taxon>Dikarya</taxon>
        <taxon>Ascomycota</taxon>
        <taxon>Pezizomycotina</taxon>
        <taxon>Sordariomycetes</taxon>
        <taxon>Hypocreomycetidae</taxon>
        <taxon>Hypocreales</taxon>
        <taxon>Cordycipitaceae</taxon>
        <taxon>Akanthomyces</taxon>
    </lineage>
</organism>
<dbReference type="GO" id="GO:0042791">
    <property type="term" value="P:5S class rRNA transcription by RNA polymerase III"/>
    <property type="evidence" value="ECO:0007669"/>
    <property type="project" value="TreeGrafter"/>
</dbReference>
<name>A0A179I0K3_CORDF</name>
<dbReference type="Proteomes" id="UP000243081">
    <property type="component" value="Unassembled WGS sequence"/>
</dbReference>
<evidence type="ECO:0000313" key="9">
    <source>
        <dbReference type="EMBL" id="OAQ96305.1"/>
    </source>
</evidence>
<gene>
    <name evidence="9" type="ORF">LLEC1_00155</name>
</gene>
<dbReference type="GO" id="GO:0000127">
    <property type="term" value="C:transcription factor TFIIIC complex"/>
    <property type="evidence" value="ECO:0007669"/>
    <property type="project" value="InterPro"/>
</dbReference>
<feature type="compositionally biased region" description="Basic residues" evidence="6">
    <location>
        <begin position="490"/>
        <end position="504"/>
    </location>
</feature>
<dbReference type="PANTHER" id="PTHR15180">
    <property type="entry name" value="GENERAL TRANSCRIPTION FACTOR 3C POLYPEPTIDE 1"/>
    <property type="match status" value="1"/>
</dbReference>
<dbReference type="OMA" id="CWQLSQP"/>
<feature type="region of interest" description="Disordered" evidence="6">
    <location>
        <begin position="640"/>
        <end position="660"/>
    </location>
</feature>
<dbReference type="OrthoDB" id="5403573at2759"/>
<evidence type="ECO:0000313" key="10">
    <source>
        <dbReference type="Proteomes" id="UP000243081"/>
    </source>
</evidence>
<dbReference type="EMBL" id="LUKN01004257">
    <property type="protein sequence ID" value="OAQ96305.1"/>
    <property type="molecule type" value="Genomic_DNA"/>
</dbReference>
<evidence type="ECO:0000256" key="6">
    <source>
        <dbReference type="SAM" id="MobiDB-lite"/>
    </source>
</evidence>
<dbReference type="Pfam" id="PF20222">
    <property type="entry name" value="DUF6581"/>
    <property type="match status" value="1"/>
</dbReference>
<dbReference type="InterPro" id="IPR046488">
    <property type="entry name" value="Sfc3/Tfc3_C"/>
</dbReference>
<feature type="domain" description="B-block binding subunit of TFIIIC" evidence="7">
    <location>
        <begin position="168"/>
        <end position="231"/>
    </location>
</feature>
<dbReference type="Pfam" id="PF04182">
    <property type="entry name" value="B-block_TFIIIC"/>
    <property type="match status" value="1"/>
</dbReference>
<reference evidence="9 10" key="1">
    <citation type="submission" date="2016-03" db="EMBL/GenBank/DDBJ databases">
        <title>Fine-scale spatial genetic structure of a fungal parasite of coffee scale insects.</title>
        <authorList>
            <person name="Jackson D."/>
            <person name="Zemenick K.A."/>
            <person name="Malloure B."/>
            <person name="Quandt C.A."/>
            <person name="James T.Y."/>
        </authorList>
    </citation>
    <scope>NUCLEOTIDE SEQUENCE [LARGE SCALE GENOMIC DNA]</scope>
    <source>
        <strain evidence="9 10">UM487</strain>
    </source>
</reference>